<dbReference type="PANTHER" id="PTHR13878:SF155">
    <property type="entry name" value="ALCOHOL OXIDASE, PUTATIVE (AFU_ORTHOLOGUE AFUA_4G00430)-RELATED"/>
    <property type="match status" value="1"/>
</dbReference>
<dbReference type="InterPro" id="IPR012951">
    <property type="entry name" value="BBE"/>
</dbReference>
<evidence type="ECO:0000256" key="1">
    <source>
        <dbReference type="ARBA" id="ARBA00005466"/>
    </source>
</evidence>
<dbReference type="InterPro" id="IPR016166">
    <property type="entry name" value="FAD-bd_PCMH"/>
</dbReference>
<dbReference type="InterPro" id="IPR016169">
    <property type="entry name" value="FAD-bd_PCMH_sub2"/>
</dbReference>
<dbReference type="InterPro" id="IPR006094">
    <property type="entry name" value="Oxid_FAD_bind_N"/>
</dbReference>
<dbReference type="InterPro" id="IPR050432">
    <property type="entry name" value="FAD-linked_Oxidoreductases_BP"/>
</dbReference>
<sequence length="590" mass="64292">MRPFFFLTGALLALPGTIFGASGRGHCRCTPEKPCWPSTTKWRALNDSIDGNLLSLKPVGYVCHNPTYDEEACSNLMKMNDNSLWKSGEPGAVLSPNWEIWPERNESCFAESPRNAPCGQGRIPIYSTIVRTPFHIQRAVRFADKHNLRLVIRNTGHDYLGRSAAPESLQIFTHHMKDMDFTDDFVPDGKKDGKGVGEAVTIGAGVQLAELYRAANKLGKTQVIGLAVSVGAAGGYIQGGGHSPLGPWKGSSIDHVLEYKLVTAKGKLVTANEYQNQDLFWALRGGGGGTFGVVYSVTLRTFKDPPTVFSALNITTGGTAGESYWNAVEKFHSYLPSISDAGGSGYYYIIPDLDFEGQKVSVVAGIFYFVGRDDKESVDKVFEPILSDIESLPGVYVPYDSFQAPSSFATFQLDGEAADEAAGGADPSILGSRLYSEKLLRSKNGPGRLAKAISQLDYSDGTIAIGHLVAGGQVSKNRHVDAALNPSWRDALTHIAVSRKWTLSSGPAGLRQVQKKVTNEDVPILAAVEPHMGAYVNEADVNEPQFQRTFWGSNYPRLLRIKRKWDPEGLFFVKSGVGSEGWDEQGLCRR</sequence>
<gene>
    <name evidence="5" type="ORF">AJ80_03848</name>
</gene>
<dbReference type="GO" id="GO:0071949">
    <property type="term" value="F:FAD binding"/>
    <property type="evidence" value="ECO:0007669"/>
    <property type="project" value="InterPro"/>
</dbReference>
<comment type="similarity">
    <text evidence="1">Belongs to the oxygen-dependent FAD-linked oxidoreductase family.</text>
</comment>
<feature type="chain" id="PRO_5012789970" description="FAD-binding PCMH-type domain-containing protein" evidence="3">
    <location>
        <begin position="21"/>
        <end position="590"/>
    </location>
</feature>
<dbReference type="GO" id="GO:0016491">
    <property type="term" value="F:oxidoreductase activity"/>
    <property type="evidence" value="ECO:0007669"/>
    <property type="project" value="UniProtKB-KW"/>
</dbReference>
<evidence type="ECO:0000256" key="2">
    <source>
        <dbReference type="ARBA" id="ARBA00023002"/>
    </source>
</evidence>
<dbReference type="SUPFAM" id="SSF56176">
    <property type="entry name" value="FAD-binding/transporter-associated domain-like"/>
    <property type="match status" value="1"/>
</dbReference>
<dbReference type="AlphaFoldDB" id="A0A2B7YF79"/>
<dbReference type="PROSITE" id="PS51387">
    <property type="entry name" value="FAD_PCMH"/>
    <property type="match status" value="1"/>
</dbReference>
<evidence type="ECO:0000256" key="3">
    <source>
        <dbReference type="SAM" id="SignalP"/>
    </source>
</evidence>
<evidence type="ECO:0000313" key="5">
    <source>
        <dbReference type="EMBL" id="PGH19693.1"/>
    </source>
</evidence>
<feature type="signal peptide" evidence="3">
    <location>
        <begin position="1"/>
        <end position="20"/>
    </location>
</feature>
<evidence type="ECO:0000313" key="6">
    <source>
        <dbReference type="Proteomes" id="UP000224634"/>
    </source>
</evidence>
<dbReference type="Proteomes" id="UP000224634">
    <property type="component" value="Unassembled WGS sequence"/>
</dbReference>
<reference evidence="5 6" key="1">
    <citation type="submission" date="2017-10" db="EMBL/GenBank/DDBJ databases">
        <title>Comparative genomics in systemic dimorphic fungi from Ajellomycetaceae.</title>
        <authorList>
            <person name="Munoz J.F."/>
            <person name="Mcewen J.G."/>
            <person name="Clay O.K."/>
            <person name="Cuomo C.A."/>
        </authorList>
    </citation>
    <scope>NUCLEOTIDE SEQUENCE [LARGE SCALE GENOMIC DNA]</scope>
    <source>
        <strain evidence="5 6">UAMH7299</strain>
    </source>
</reference>
<proteinExistence type="inferred from homology"/>
<accession>A0A2B7YF79</accession>
<protein>
    <recommendedName>
        <fullName evidence="4">FAD-binding PCMH-type domain-containing protein</fullName>
    </recommendedName>
</protein>
<keyword evidence="2" id="KW-0560">Oxidoreductase</keyword>
<dbReference type="Gene3D" id="3.30.465.10">
    <property type="match status" value="2"/>
</dbReference>
<organism evidence="5 6">
    <name type="scientific">Polytolypa hystricis (strain UAMH7299)</name>
    <dbReference type="NCBI Taxonomy" id="1447883"/>
    <lineage>
        <taxon>Eukaryota</taxon>
        <taxon>Fungi</taxon>
        <taxon>Dikarya</taxon>
        <taxon>Ascomycota</taxon>
        <taxon>Pezizomycotina</taxon>
        <taxon>Eurotiomycetes</taxon>
        <taxon>Eurotiomycetidae</taxon>
        <taxon>Onygenales</taxon>
        <taxon>Onygenales incertae sedis</taxon>
        <taxon>Polytolypa</taxon>
    </lineage>
</organism>
<dbReference type="OrthoDB" id="9983560at2759"/>
<dbReference type="PANTHER" id="PTHR13878">
    <property type="entry name" value="GULONOLACTONE OXIDASE"/>
    <property type="match status" value="1"/>
</dbReference>
<comment type="caution">
    <text evidence="5">The sequence shown here is derived from an EMBL/GenBank/DDBJ whole genome shotgun (WGS) entry which is preliminary data.</text>
</comment>
<dbReference type="Pfam" id="PF01565">
    <property type="entry name" value="FAD_binding_4"/>
    <property type="match status" value="1"/>
</dbReference>
<keyword evidence="3" id="KW-0732">Signal</keyword>
<keyword evidence="6" id="KW-1185">Reference proteome</keyword>
<feature type="domain" description="FAD-binding PCMH-type" evidence="4">
    <location>
        <begin position="118"/>
        <end position="304"/>
    </location>
</feature>
<dbReference type="EMBL" id="PDNA01000045">
    <property type="protein sequence ID" value="PGH19693.1"/>
    <property type="molecule type" value="Genomic_DNA"/>
</dbReference>
<name>A0A2B7YF79_POLH7</name>
<dbReference type="STRING" id="1447883.A0A2B7YF79"/>
<evidence type="ECO:0000259" key="4">
    <source>
        <dbReference type="PROSITE" id="PS51387"/>
    </source>
</evidence>
<dbReference type="InterPro" id="IPR036318">
    <property type="entry name" value="FAD-bd_PCMH-like_sf"/>
</dbReference>
<dbReference type="Pfam" id="PF08031">
    <property type="entry name" value="BBE"/>
    <property type="match status" value="1"/>
</dbReference>